<sequence length="62" mass="6765">MAASTGSKECEHRTGCYWCRQWYTAAGSVGHLWEFGQHLPIRKPGLVGCDKATKGSGGCVHR</sequence>
<accession>A0A9D4LPE6</accession>
<reference evidence="1" key="1">
    <citation type="journal article" date="2019" name="bioRxiv">
        <title>The Genome of the Zebra Mussel, Dreissena polymorpha: A Resource for Invasive Species Research.</title>
        <authorList>
            <person name="McCartney M.A."/>
            <person name="Auch B."/>
            <person name="Kono T."/>
            <person name="Mallez S."/>
            <person name="Zhang Y."/>
            <person name="Obille A."/>
            <person name="Becker A."/>
            <person name="Abrahante J.E."/>
            <person name="Garbe J."/>
            <person name="Badalamenti J.P."/>
            <person name="Herman A."/>
            <person name="Mangelson H."/>
            <person name="Liachko I."/>
            <person name="Sullivan S."/>
            <person name="Sone E.D."/>
            <person name="Koren S."/>
            <person name="Silverstein K.A.T."/>
            <person name="Beckman K.B."/>
            <person name="Gohl D.M."/>
        </authorList>
    </citation>
    <scope>NUCLEOTIDE SEQUENCE</scope>
    <source>
        <strain evidence="1">Duluth1</strain>
        <tissue evidence="1">Whole animal</tissue>
    </source>
</reference>
<protein>
    <submittedName>
        <fullName evidence="1">Uncharacterized protein</fullName>
    </submittedName>
</protein>
<proteinExistence type="predicted"/>
<evidence type="ECO:0000313" key="2">
    <source>
        <dbReference type="Proteomes" id="UP000828390"/>
    </source>
</evidence>
<dbReference type="AlphaFoldDB" id="A0A9D4LPE6"/>
<comment type="caution">
    <text evidence="1">The sequence shown here is derived from an EMBL/GenBank/DDBJ whole genome shotgun (WGS) entry which is preliminary data.</text>
</comment>
<dbReference type="EMBL" id="JAIWYP010000002">
    <property type="protein sequence ID" value="KAH3861429.1"/>
    <property type="molecule type" value="Genomic_DNA"/>
</dbReference>
<gene>
    <name evidence="1" type="ORF">DPMN_024358</name>
</gene>
<keyword evidence="2" id="KW-1185">Reference proteome</keyword>
<evidence type="ECO:0000313" key="1">
    <source>
        <dbReference type="EMBL" id="KAH3861429.1"/>
    </source>
</evidence>
<dbReference type="Proteomes" id="UP000828390">
    <property type="component" value="Unassembled WGS sequence"/>
</dbReference>
<organism evidence="1 2">
    <name type="scientific">Dreissena polymorpha</name>
    <name type="common">Zebra mussel</name>
    <name type="synonym">Mytilus polymorpha</name>
    <dbReference type="NCBI Taxonomy" id="45954"/>
    <lineage>
        <taxon>Eukaryota</taxon>
        <taxon>Metazoa</taxon>
        <taxon>Spiralia</taxon>
        <taxon>Lophotrochozoa</taxon>
        <taxon>Mollusca</taxon>
        <taxon>Bivalvia</taxon>
        <taxon>Autobranchia</taxon>
        <taxon>Heteroconchia</taxon>
        <taxon>Euheterodonta</taxon>
        <taxon>Imparidentia</taxon>
        <taxon>Neoheterodontei</taxon>
        <taxon>Myida</taxon>
        <taxon>Dreissenoidea</taxon>
        <taxon>Dreissenidae</taxon>
        <taxon>Dreissena</taxon>
    </lineage>
</organism>
<name>A0A9D4LPE6_DREPO</name>
<reference evidence="1" key="2">
    <citation type="submission" date="2020-11" db="EMBL/GenBank/DDBJ databases">
        <authorList>
            <person name="McCartney M.A."/>
            <person name="Auch B."/>
            <person name="Kono T."/>
            <person name="Mallez S."/>
            <person name="Becker A."/>
            <person name="Gohl D.M."/>
            <person name="Silverstein K.A.T."/>
            <person name="Koren S."/>
            <person name="Bechman K.B."/>
            <person name="Herman A."/>
            <person name="Abrahante J.E."/>
            <person name="Garbe J."/>
        </authorList>
    </citation>
    <scope>NUCLEOTIDE SEQUENCE</scope>
    <source>
        <strain evidence="1">Duluth1</strain>
        <tissue evidence="1">Whole animal</tissue>
    </source>
</reference>